<dbReference type="SUPFAM" id="SSF53335">
    <property type="entry name" value="S-adenosyl-L-methionine-dependent methyltransferases"/>
    <property type="match status" value="1"/>
</dbReference>
<evidence type="ECO:0000313" key="11">
    <source>
        <dbReference type="Proteomes" id="UP001558652"/>
    </source>
</evidence>
<dbReference type="Gene3D" id="3.40.50.150">
    <property type="entry name" value="Vaccinia Virus protein VP39"/>
    <property type="match status" value="1"/>
</dbReference>
<dbReference type="PANTHER" id="PTHR13539:SF3">
    <property type="entry name" value="CALMODULIN-LYSINE N-METHYLTRANSFERASE"/>
    <property type="match status" value="1"/>
</dbReference>
<dbReference type="EC" id="2.1.1.60" evidence="3"/>
<reference evidence="10 11" key="1">
    <citation type="submission" date="2024-07" db="EMBL/GenBank/DDBJ databases">
        <title>Chromosome-level genome assembly of the water stick insect Ranatra chinensis (Heteroptera: Nepidae).</title>
        <authorList>
            <person name="Liu X."/>
        </authorList>
    </citation>
    <scope>NUCLEOTIDE SEQUENCE [LARGE SCALE GENOMIC DNA]</scope>
    <source>
        <strain evidence="10">Cailab_2021Rc</strain>
        <tissue evidence="10">Muscle</tissue>
    </source>
</reference>
<organism evidence="10 11">
    <name type="scientific">Ranatra chinensis</name>
    <dbReference type="NCBI Taxonomy" id="642074"/>
    <lineage>
        <taxon>Eukaryota</taxon>
        <taxon>Metazoa</taxon>
        <taxon>Ecdysozoa</taxon>
        <taxon>Arthropoda</taxon>
        <taxon>Hexapoda</taxon>
        <taxon>Insecta</taxon>
        <taxon>Pterygota</taxon>
        <taxon>Neoptera</taxon>
        <taxon>Paraneoptera</taxon>
        <taxon>Hemiptera</taxon>
        <taxon>Heteroptera</taxon>
        <taxon>Panheteroptera</taxon>
        <taxon>Nepomorpha</taxon>
        <taxon>Nepidae</taxon>
        <taxon>Ranatrinae</taxon>
        <taxon>Ranatra</taxon>
    </lineage>
</organism>
<keyword evidence="8" id="KW-0539">Nucleus</keyword>
<evidence type="ECO:0000256" key="3">
    <source>
        <dbReference type="ARBA" id="ARBA00011914"/>
    </source>
</evidence>
<sequence length="334" mass="37416">MFNLEKTKQAQTSSTISKQSGEVQGREAARRRWGILAKDVEVAHEVINEGTENVSVRRISNFGLVDISLGDEGNWFLYSVGDKYFAKIRHVWPQPLTPEDLMGFNNTGNVCVWPSEEVLAYYLLMSGVLRNLEGKSVLELGGGMTCLAGVFAAKYGRASRVHLTDGNPYCVENVKSIIEENELIGEVTCSVLLWDEDTSASEDEPCFYDILLAADCLFFDDARMDLVQAMWCRMKEDGSALVTAPRRGRTLDLFLECAVTKGFAFDLLEYYDPRVWQRHLELQATCPHYSADIHYPVLIALTKTTKHNITLVDDSSTVGIVLNILHDDVSVTKK</sequence>
<dbReference type="GO" id="GO:0032259">
    <property type="term" value="P:methylation"/>
    <property type="evidence" value="ECO:0007669"/>
    <property type="project" value="UniProtKB-KW"/>
</dbReference>
<evidence type="ECO:0000313" key="10">
    <source>
        <dbReference type="EMBL" id="KAL1139452.1"/>
    </source>
</evidence>
<comment type="caution">
    <text evidence="10">The sequence shown here is derived from an EMBL/GenBank/DDBJ whole genome shotgun (WGS) entry which is preliminary data.</text>
</comment>
<dbReference type="InterPro" id="IPR019410">
    <property type="entry name" value="Methyltransf_16"/>
</dbReference>
<name>A0ABD0Z4L2_9HEMI</name>
<dbReference type="InterPro" id="IPR029063">
    <property type="entry name" value="SAM-dependent_MTases_sf"/>
</dbReference>
<evidence type="ECO:0000256" key="6">
    <source>
        <dbReference type="ARBA" id="ARBA00022603"/>
    </source>
</evidence>
<dbReference type="InterPro" id="IPR025800">
    <property type="entry name" value="CaM-Lys-N-MeTrfase"/>
</dbReference>
<dbReference type="PANTHER" id="PTHR13539">
    <property type="entry name" value="CALMODULIN-LYSINE N-METHYLTRANSFERASE"/>
    <property type="match status" value="1"/>
</dbReference>
<evidence type="ECO:0000256" key="1">
    <source>
        <dbReference type="ARBA" id="ARBA00004123"/>
    </source>
</evidence>
<keyword evidence="6" id="KW-0489">Methyltransferase</keyword>
<dbReference type="EMBL" id="JBFDAA010000002">
    <property type="protein sequence ID" value="KAL1139452.1"/>
    <property type="molecule type" value="Genomic_DNA"/>
</dbReference>
<protein>
    <recommendedName>
        <fullName evidence="4">Calmodulin-lysine N-methyltransferase</fullName>
        <ecNumber evidence="3">2.1.1.60</ecNumber>
    </recommendedName>
</protein>
<keyword evidence="5" id="KW-0963">Cytoplasm</keyword>
<dbReference type="GO" id="GO:0018025">
    <property type="term" value="F:calmodulin-lysine N-methyltransferase activity"/>
    <property type="evidence" value="ECO:0007669"/>
    <property type="project" value="UniProtKB-EC"/>
</dbReference>
<accession>A0ABD0Z4L2</accession>
<evidence type="ECO:0000256" key="4">
    <source>
        <dbReference type="ARBA" id="ARBA00020594"/>
    </source>
</evidence>
<dbReference type="Proteomes" id="UP001558652">
    <property type="component" value="Unassembled WGS sequence"/>
</dbReference>
<gene>
    <name evidence="10" type="ORF">AAG570_006436</name>
</gene>
<feature type="compositionally biased region" description="Polar residues" evidence="9">
    <location>
        <begin position="9"/>
        <end position="22"/>
    </location>
</feature>
<evidence type="ECO:0000256" key="7">
    <source>
        <dbReference type="ARBA" id="ARBA00022679"/>
    </source>
</evidence>
<dbReference type="Pfam" id="PF10294">
    <property type="entry name" value="Methyltransf_16"/>
    <property type="match status" value="1"/>
</dbReference>
<dbReference type="AlphaFoldDB" id="A0ABD0Z4L2"/>
<comment type="subcellular location">
    <subcellularLocation>
        <location evidence="2">Cytoplasm</location>
    </subcellularLocation>
    <subcellularLocation>
        <location evidence="1">Nucleus</location>
    </subcellularLocation>
</comment>
<proteinExistence type="predicted"/>
<evidence type="ECO:0000256" key="5">
    <source>
        <dbReference type="ARBA" id="ARBA00022490"/>
    </source>
</evidence>
<feature type="region of interest" description="Disordered" evidence="9">
    <location>
        <begin position="1"/>
        <end position="25"/>
    </location>
</feature>
<evidence type="ECO:0000256" key="9">
    <source>
        <dbReference type="SAM" id="MobiDB-lite"/>
    </source>
</evidence>
<evidence type="ECO:0000256" key="2">
    <source>
        <dbReference type="ARBA" id="ARBA00004496"/>
    </source>
</evidence>
<keyword evidence="7" id="KW-0808">Transferase</keyword>
<dbReference type="GO" id="GO:0005634">
    <property type="term" value="C:nucleus"/>
    <property type="evidence" value="ECO:0007669"/>
    <property type="project" value="UniProtKB-SubCell"/>
</dbReference>
<dbReference type="GO" id="GO:0005737">
    <property type="term" value="C:cytoplasm"/>
    <property type="evidence" value="ECO:0007669"/>
    <property type="project" value="UniProtKB-SubCell"/>
</dbReference>
<keyword evidence="11" id="KW-1185">Reference proteome</keyword>
<evidence type="ECO:0000256" key="8">
    <source>
        <dbReference type="ARBA" id="ARBA00023242"/>
    </source>
</evidence>